<gene>
    <name evidence="4" type="ORF">TBH_C2691</name>
</gene>
<name>A0A7U6GKZ7_9GAMM</name>
<keyword evidence="5" id="KW-1185">Reference proteome</keyword>
<evidence type="ECO:0000313" key="5">
    <source>
        <dbReference type="Proteomes" id="UP000031631"/>
    </source>
</evidence>
<dbReference type="PANTHER" id="PTHR46376:SF1">
    <property type="entry name" value="LEUCINE-ZIPPER-LIKE TRANSCRIPTIONAL REGULATOR 1"/>
    <property type="match status" value="1"/>
</dbReference>
<dbReference type="EMBL" id="AP012273">
    <property type="protein sequence ID" value="BAO45596.1"/>
    <property type="molecule type" value="Genomic_DNA"/>
</dbReference>
<dbReference type="Proteomes" id="UP000031631">
    <property type="component" value="Chromosome"/>
</dbReference>
<dbReference type="SUPFAM" id="SSF117281">
    <property type="entry name" value="Kelch motif"/>
    <property type="match status" value="2"/>
</dbReference>
<organism evidence="4 5">
    <name type="scientific">Thiolapillus brandeum</name>
    <dbReference type="NCBI Taxonomy" id="1076588"/>
    <lineage>
        <taxon>Bacteria</taxon>
        <taxon>Pseudomonadati</taxon>
        <taxon>Pseudomonadota</taxon>
        <taxon>Gammaproteobacteria</taxon>
        <taxon>Chromatiales</taxon>
        <taxon>Sedimenticolaceae</taxon>
        <taxon>Thiolapillus</taxon>
    </lineage>
</organism>
<dbReference type="InterPro" id="IPR001119">
    <property type="entry name" value="SLH_dom"/>
</dbReference>
<dbReference type="Gene3D" id="2.120.10.80">
    <property type="entry name" value="Kelch-type beta propeller"/>
    <property type="match status" value="2"/>
</dbReference>
<keyword evidence="2" id="KW-0677">Repeat</keyword>
<feature type="domain" description="SLH" evidence="3">
    <location>
        <begin position="442"/>
        <end position="505"/>
    </location>
</feature>
<feature type="domain" description="SLH" evidence="3">
    <location>
        <begin position="506"/>
        <end position="561"/>
    </location>
</feature>
<protein>
    <recommendedName>
        <fullName evidence="3">SLH domain-containing protein</fullName>
    </recommendedName>
</protein>
<dbReference type="PROSITE" id="PS51272">
    <property type="entry name" value="SLH"/>
    <property type="match status" value="3"/>
</dbReference>
<evidence type="ECO:0000256" key="1">
    <source>
        <dbReference type="ARBA" id="ARBA00022441"/>
    </source>
</evidence>
<dbReference type="SMART" id="SM00612">
    <property type="entry name" value="Kelch"/>
    <property type="match status" value="6"/>
</dbReference>
<accession>A0A7U6GKZ7</accession>
<dbReference type="InterPro" id="IPR006652">
    <property type="entry name" value="Kelch_1"/>
</dbReference>
<dbReference type="KEGG" id="tbn:TBH_C2691"/>
<dbReference type="InterPro" id="IPR015915">
    <property type="entry name" value="Kelch-typ_b-propeller"/>
</dbReference>
<keyword evidence="1" id="KW-0880">Kelch repeat</keyword>
<evidence type="ECO:0000313" key="4">
    <source>
        <dbReference type="EMBL" id="BAO45596.1"/>
    </source>
</evidence>
<dbReference type="InterPro" id="IPR051568">
    <property type="entry name" value="LZTR1/Attractin"/>
</dbReference>
<sequence>MIPARIGHSAVWTGKEMLVWGGSDGSYGYRLSGGGRYDPVTDRWRPITPATPSARKGHTAVWTGNEMIVWGGNANGSNTNTGGRYDPATNSWSATDVTGAPSKRGKHTAVWTGKEMIIWGGEEREYGRKLNTGGRYNPAADSWSMISPLAPQQRADHTAVWTGTKMIVWGGIDDASLGTGGSYDPVTDEWQSINAQGAPEPRTEHTAVWTGTEMIVWGGEKDFYQRYDNGGRYDPVSNQWLPVSGPSPSARKGHTAVWTGTEMIIWGGGSDSTETSTGGRYDPSTDTWRATSTNLAPKARNGHTAVWTGREMIVWGGVNGSLLNDGGRYDPLLDVWRETNTINTPSARSAHTAVWTGREMIVWGGEWADVQVGVYYPDRLLYDDVSPGYWAYDAILALSDSGLSSGCGDGLFCPEGLVSRAEMSIFLEKGMNGATFVPPTATGAIFADVPAGYWAAAWIEKLYADGITGGCGGGNYCPEAAVDRAAMAVLLLRAEHGSGYVPPAASGSVFADVPTSHWAAPWIEQLASEGITSGCGGGNYCPDGLVTRAEMAIFLVRVFNL</sequence>
<feature type="domain" description="SLH" evidence="3">
    <location>
        <begin position="378"/>
        <end position="441"/>
    </location>
</feature>
<dbReference type="AlphaFoldDB" id="A0A7U6GKZ7"/>
<dbReference type="PANTHER" id="PTHR46376">
    <property type="entry name" value="LEUCINE-ZIPPER-LIKE TRANSCRIPTIONAL REGULATOR 1"/>
    <property type="match status" value="1"/>
</dbReference>
<dbReference type="Pfam" id="PF00395">
    <property type="entry name" value="SLH"/>
    <property type="match status" value="3"/>
</dbReference>
<evidence type="ECO:0000259" key="3">
    <source>
        <dbReference type="PROSITE" id="PS51272"/>
    </source>
</evidence>
<evidence type="ECO:0000256" key="2">
    <source>
        <dbReference type="ARBA" id="ARBA00022737"/>
    </source>
</evidence>
<dbReference type="Pfam" id="PF24681">
    <property type="entry name" value="Kelch_KLHDC2_KLHL20_DRC7"/>
    <property type="match status" value="1"/>
</dbReference>
<proteinExistence type="predicted"/>
<reference evidence="4 5" key="1">
    <citation type="journal article" date="2014" name="PLoS ONE">
        <title>Physiological and genomic features of a novel sulfur-oxidizing gammaproteobacterium belonging to a previously uncultivated symbiotic lineage isolated from a hydrothermal vent.</title>
        <authorList>
            <person name="Nunoura T."/>
            <person name="Takaki Y."/>
            <person name="Kazama H."/>
            <person name="Kakuta J."/>
            <person name="Shimamura S."/>
            <person name="Makita H."/>
            <person name="Hirai M."/>
            <person name="Miyazaki M."/>
            <person name="Takai K."/>
        </authorList>
    </citation>
    <scope>NUCLEOTIDE SEQUENCE [LARGE SCALE GENOMIC DNA]</scope>
    <source>
        <strain evidence="4 5">Hiromi1</strain>
    </source>
</reference>